<organism evidence="4 5">
    <name type="scientific">Corallococcus terminator</name>
    <dbReference type="NCBI Taxonomy" id="2316733"/>
    <lineage>
        <taxon>Bacteria</taxon>
        <taxon>Pseudomonadati</taxon>
        <taxon>Myxococcota</taxon>
        <taxon>Myxococcia</taxon>
        <taxon>Myxococcales</taxon>
        <taxon>Cystobacterineae</taxon>
        <taxon>Myxococcaceae</taxon>
        <taxon>Corallococcus</taxon>
    </lineage>
</organism>
<gene>
    <name evidence="4" type="ORF">D7V88_03660</name>
</gene>
<dbReference type="SUPFAM" id="SSF53474">
    <property type="entry name" value="alpha/beta-Hydrolases"/>
    <property type="match status" value="1"/>
</dbReference>
<protein>
    <submittedName>
        <fullName evidence="4">Alpha/beta fold hydrolase</fullName>
    </submittedName>
</protein>
<name>A0A3A8JDR1_9BACT</name>
<evidence type="ECO:0000256" key="1">
    <source>
        <dbReference type="SAM" id="SignalP"/>
    </source>
</evidence>
<feature type="domain" description="Peptidase S33 tripeptidyl aminopeptidase-like C-terminal" evidence="3">
    <location>
        <begin position="396"/>
        <end position="479"/>
    </location>
</feature>
<comment type="caution">
    <text evidence="4">The sequence shown here is derived from an EMBL/GenBank/DDBJ whole genome shotgun (WGS) entry which is preliminary data.</text>
</comment>
<dbReference type="GO" id="GO:0016787">
    <property type="term" value="F:hydrolase activity"/>
    <property type="evidence" value="ECO:0007669"/>
    <property type="project" value="UniProtKB-KW"/>
</dbReference>
<dbReference type="AlphaFoldDB" id="A0A3A8JDR1"/>
<evidence type="ECO:0000313" key="5">
    <source>
        <dbReference type="Proteomes" id="UP000268094"/>
    </source>
</evidence>
<feature type="signal peptide" evidence="1">
    <location>
        <begin position="1"/>
        <end position="24"/>
    </location>
</feature>
<evidence type="ECO:0000313" key="4">
    <source>
        <dbReference type="EMBL" id="RKG93148.1"/>
    </source>
</evidence>
<accession>A0A3A8JDR1</accession>
<dbReference type="InterPro" id="IPR029058">
    <property type="entry name" value="AB_hydrolase_fold"/>
</dbReference>
<dbReference type="InterPro" id="IPR013595">
    <property type="entry name" value="Pept_S33_TAP-like_C"/>
</dbReference>
<proteinExistence type="predicted"/>
<dbReference type="Pfam" id="PF00561">
    <property type="entry name" value="Abhydrolase_1"/>
    <property type="match status" value="1"/>
</dbReference>
<dbReference type="Proteomes" id="UP000268094">
    <property type="component" value="Unassembled WGS sequence"/>
</dbReference>
<dbReference type="Gene3D" id="3.40.50.1820">
    <property type="entry name" value="alpha/beta hydrolase"/>
    <property type="match status" value="1"/>
</dbReference>
<reference evidence="5" key="1">
    <citation type="submission" date="2018-09" db="EMBL/GenBank/DDBJ databases">
        <authorList>
            <person name="Livingstone P.G."/>
            <person name="Whitworth D.E."/>
        </authorList>
    </citation>
    <scope>NUCLEOTIDE SEQUENCE [LARGE SCALE GENOMIC DNA]</scope>
    <source>
        <strain evidence="5">CA054A</strain>
    </source>
</reference>
<dbReference type="Pfam" id="PF08386">
    <property type="entry name" value="Abhydrolase_4"/>
    <property type="match status" value="1"/>
</dbReference>
<sequence length="502" mass="54560">MRIRSIQPLLRILALVLVTPVAHAAGAGSPRAGEIITEAGTTKTAQGETVSYELGTLFVPENRAVGNSRLIGVGFARIKAARPTGAPPIFILPGGPARSYLNAFTDEDAAAKKQLAGVFPFTAAGDVVVMDQRGYSKRGEELLVARPRQPLDRPRTLAADAAEMVKLAQDAMAAHPDKDLAGYTVVQCAEDVNDLRRALGYEQITLSGQSFGSQWSFAVMKLHPEIVARAWLSGVEPLDNSFDMPSHVFAVLQRIAWDADRAPELAPWLPKGGVMEALRAVHARLASGPLRVKVKDAATGKQRTVVLGLEDFRASLLMPPEAWPAFVLSLYHRHYDDWARAVLQERQAETSPVRILAPLIDSSLGVSAQRAHLLRTDPGTEALGMTDFDALIASADAWPTPPVEESLRLPVPSPIPVLFFHGDWDTSTPIDNTLGMLPYFPNGRALLVHRGVHHTRAPVFEQHPDILPRVIAFLKTGDTRDFPVNVSLPVPPFQKPSFPPGR</sequence>
<dbReference type="InterPro" id="IPR000073">
    <property type="entry name" value="AB_hydrolase_1"/>
</dbReference>
<keyword evidence="4" id="KW-0378">Hydrolase</keyword>
<feature type="chain" id="PRO_5017385748" evidence="1">
    <location>
        <begin position="25"/>
        <end position="502"/>
    </location>
</feature>
<dbReference type="RefSeq" id="WP_120539189.1">
    <property type="nucleotide sequence ID" value="NZ_RAVZ01000013.1"/>
</dbReference>
<keyword evidence="5" id="KW-1185">Reference proteome</keyword>
<keyword evidence="1" id="KW-0732">Signal</keyword>
<evidence type="ECO:0000259" key="2">
    <source>
        <dbReference type="Pfam" id="PF00561"/>
    </source>
</evidence>
<dbReference type="OrthoDB" id="613638at2"/>
<feature type="domain" description="AB hydrolase-1" evidence="2">
    <location>
        <begin position="87"/>
        <end position="264"/>
    </location>
</feature>
<dbReference type="EMBL" id="RAVZ01000013">
    <property type="protein sequence ID" value="RKG93148.1"/>
    <property type="molecule type" value="Genomic_DNA"/>
</dbReference>
<evidence type="ECO:0000259" key="3">
    <source>
        <dbReference type="Pfam" id="PF08386"/>
    </source>
</evidence>